<dbReference type="Proteomes" id="UP000015101">
    <property type="component" value="Unassembled WGS sequence"/>
</dbReference>
<feature type="compositionally biased region" description="Basic and acidic residues" evidence="1">
    <location>
        <begin position="128"/>
        <end position="143"/>
    </location>
</feature>
<dbReference type="EMBL" id="AMQM01000858">
    <property type="status" value="NOT_ANNOTATED_CDS"/>
    <property type="molecule type" value="Genomic_DNA"/>
</dbReference>
<dbReference type="EnsemblMetazoa" id="HelroT161597">
    <property type="protein sequence ID" value="HelroP161597"/>
    <property type="gene ID" value="HelroG161597"/>
</dbReference>
<evidence type="ECO:0000313" key="4">
    <source>
        <dbReference type="Proteomes" id="UP000015101"/>
    </source>
</evidence>
<dbReference type="CTD" id="20199241"/>
<reference evidence="2 4" key="2">
    <citation type="journal article" date="2013" name="Nature">
        <title>Insights into bilaterian evolution from three spiralian genomes.</title>
        <authorList>
            <person name="Simakov O."/>
            <person name="Marletaz F."/>
            <person name="Cho S.J."/>
            <person name="Edsinger-Gonzales E."/>
            <person name="Havlak P."/>
            <person name="Hellsten U."/>
            <person name="Kuo D.H."/>
            <person name="Larsson T."/>
            <person name="Lv J."/>
            <person name="Arendt D."/>
            <person name="Savage R."/>
            <person name="Osoegawa K."/>
            <person name="de Jong P."/>
            <person name="Grimwood J."/>
            <person name="Chapman J.A."/>
            <person name="Shapiro H."/>
            <person name="Aerts A."/>
            <person name="Otillar R.P."/>
            <person name="Terry A.Y."/>
            <person name="Boore J.L."/>
            <person name="Grigoriev I.V."/>
            <person name="Lindberg D.R."/>
            <person name="Seaver E.C."/>
            <person name="Weisblat D.A."/>
            <person name="Putnam N.H."/>
            <person name="Rokhsar D.S."/>
        </authorList>
    </citation>
    <scope>NUCLEOTIDE SEQUENCE</scope>
</reference>
<evidence type="ECO:0000256" key="1">
    <source>
        <dbReference type="SAM" id="MobiDB-lite"/>
    </source>
</evidence>
<gene>
    <name evidence="3" type="primary">20199241</name>
    <name evidence="2" type="ORF">HELRODRAFT_161597</name>
</gene>
<accession>T1ERP1</accession>
<dbReference type="AlphaFoldDB" id="T1ERP1"/>
<dbReference type="GeneID" id="20199241"/>
<dbReference type="EMBL" id="KB096742">
    <property type="protein sequence ID" value="ESO02340.1"/>
    <property type="molecule type" value="Genomic_DNA"/>
</dbReference>
<dbReference type="InParanoid" id="T1ERP1"/>
<feature type="region of interest" description="Disordered" evidence="1">
    <location>
        <begin position="110"/>
        <end position="143"/>
    </location>
</feature>
<reference evidence="4" key="1">
    <citation type="submission" date="2012-12" db="EMBL/GenBank/DDBJ databases">
        <authorList>
            <person name="Hellsten U."/>
            <person name="Grimwood J."/>
            <person name="Chapman J.A."/>
            <person name="Shapiro H."/>
            <person name="Aerts A."/>
            <person name="Otillar R.P."/>
            <person name="Terry A.Y."/>
            <person name="Boore J.L."/>
            <person name="Simakov O."/>
            <person name="Marletaz F."/>
            <person name="Cho S.-J."/>
            <person name="Edsinger-Gonzales E."/>
            <person name="Havlak P."/>
            <person name="Kuo D.-H."/>
            <person name="Larsson T."/>
            <person name="Lv J."/>
            <person name="Arendt D."/>
            <person name="Savage R."/>
            <person name="Osoegawa K."/>
            <person name="de Jong P."/>
            <person name="Lindberg D.R."/>
            <person name="Seaver E.C."/>
            <person name="Weisblat D.A."/>
            <person name="Putnam N.H."/>
            <person name="Grigoriev I.V."/>
            <person name="Rokhsar D.S."/>
        </authorList>
    </citation>
    <scope>NUCLEOTIDE SEQUENCE</scope>
</reference>
<dbReference type="RefSeq" id="XP_009019748.1">
    <property type="nucleotide sequence ID" value="XM_009021500.1"/>
</dbReference>
<keyword evidence="4" id="KW-1185">Reference proteome</keyword>
<protein>
    <submittedName>
        <fullName evidence="2 3">Uncharacterized protein</fullName>
    </submittedName>
</protein>
<dbReference type="HOGENOM" id="CLU_1808292_0_0_1"/>
<evidence type="ECO:0000313" key="3">
    <source>
        <dbReference type="EnsemblMetazoa" id="HelroP161597"/>
    </source>
</evidence>
<feature type="region of interest" description="Disordered" evidence="1">
    <location>
        <begin position="1"/>
        <end position="22"/>
    </location>
</feature>
<proteinExistence type="predicted"/>
<evidence type="ECO:0000313" key="2">
    <source>
        <dbReference type="EMBL" id="ESO02340.1"/>
    </source>
</evidence>
<name>T1ERP1_HELRO</name>
<dbReference type="KEGG" id="hro:HELRODRAFT_161597"/>
<reference evidence="3" key="3">
    <citation type="submission" date="2015-06" db="UniProtKB">
        <authorList>
            <consortium name="EnsemblMetazoa"/>
        </authorList>
    </citation>
    <scope>IDENTIFICATION</scope>
</reference>
<sequence>MRRTLDNDYPASSDDDLDNLSTAGQVPGSKELAILPKSFILKLYIGTKDILLEITRDMDVYDILLLACKVIGVSTNIDPTELVIHLEQNELWTVCMPIKPFAQLQSLNILSSSPSSRNPTPPSPNYPHENDETTTKDLTSREL</sequence>
<organism evidence="3 4">
    <name type="scientific">Helobdella robusta</name>
    <name type="common">Californian leech</name>
    <dbReference type="NCBI Taxonomy" id="6412"/>
    <lineage>
        <taxon>Eukaryota</taxon>
        <taxon>Metazoa</taxon>
        <taxon>Spiralia</taxon>
        <taxon>Lophotrochozoa</taxon>
        <taxon>Annelida</taxon>
        <taxon>Clitellata</taxon>
        <taxon>Hirudinea</taxon>
        <taxon>Rhynchobdellida</taxon>
        <taxon>Glossiphoniidae</taxon>
        <taxon>Helobdella</taxon>
    </lineage>
</organism>